<evidence type="ECO:0000313" key="2">
    <source>
        <dbReference type="Proteomes" id="UP000005984"/>
    </source>
</evidence>
<reference evidence="1 2" key="1">
    <citation type="submission" date="2008-10" db="EMBL/GenBank/DDBJ databases">
        <authorList>
            <person name="Qin X."/>
            <person name="Bachman B."/>
            <person name="Battles P."/>
            <person name="Bell A."/>
            <person name="Bess C."/>
            <person name="Bickham C."/>
            <person name="Chaboub L."/>
            <person name="Chen D."/>
            <person name="Coyle M."/>
            <person name="Deiros D.R."/>
            <person name="Dinh H."/>
            <person name="Forbes L."/>
            <person name="Fowler G."/>
            <person name="Francisco L."/>
            <person name="Fu Q."/>
            <person name="Gubbala S."/>
            <person name="Hale W."/>
            <person name="Han Y."/>
            <person name="Hemphill L."/>
            <person name="Highlander S.K."/>
            <person name="Hirani K."/>
            <person name="Hogues M."/>
            <person name="Jackson L."/>
            <person name="Jakkamsetti A."/>
            <person name="Javaid M."/>
            <person name="Jiang H."/>
            <person name="Korchina V."/>
            <person name="Kovar C."/>
            <person name="Lara F."/>
            <person name="Lee S."/>
            <person name="Mata R."/>
            <person name="Mathew T."/>
            <person name="Moen C."/>
            <person name="Morales K."/>
            <person name="Munidasa M."/>
            <person name="Nazareth L."/>
            <person name="Ngo R."/>
            <person name="Nguyen L."/>
            <person name="Okwuonu G."/>
            <person name="Ongeri F."/>
            <person name="Patil S."/>
            <person name="Petrosino J."/>
            <person name="Pham C."/>
            <person name="Pham P."/>
            <person name="Pu L.-L."/>
            <person name="Puazo M."/>
            <person name="Raj R."/>
            <person name="Reid J."/>
            <person name="Rouhana J."/>
            <person name="Saada N."/>
            <person name="Shang Y."/>
            <person name="Simmons D."/>
            <person name="Thornton R."/>
            <person name="Warren J."/>
            <person name="Weissenberger G."/>
            <person name="Zhang J."/>
            <person name="Zhang L."/>
            <person name="Zhou C."/>
            <person name="Zhu D."/>
            <person name="Muzny D."/>
            <person name="Worley K."/>
            <person name="Gibbs R."/>
        </authorList>
    </citation>
    <scope>NUCLEOTIDE SEQUENCE [LARGE SCALE GENOMIC DNA]</scope>
    <source>
        <strain evidence="1 2">ATCC 51172</strain>
    </source>
</reference>
<accession>C2BG55</accession>
<proteinExistence type="predicted"/>
<sequence length="90" mass="10899">MKFNRPDNISDNAYLVLEQVCDNYLLNDSVEFEDFSNIDLSLEDMRKAFQELHDKRFVFYHNDLGGEYLYALDRVVYLVRDYQNKYLNKQ</sequence>
<dbReference type="HOGENOM" id="CLU_2434446_0_0_9"/>
<name>C2BG55_9FIRM</name>
<protein>
    <submittedName>
        <fullName evidence="1">Uncharacterized protein</fullName>
    </submittedName>
</protein>
<gene>
    <name evidence="1" type="ORF">HMPREF0072_1325</name>
</gene>
<dbReference type="STRING" id="525254.HMPREF0072_1325"/>
<dbReference type="AlphaFoldDB" id="C2BG55"/>
<dbReference type="Proteomes" id="UP000005984">
    <property type="component" value="Unassembled WGS sequence"/>
</dbReference>
<organism evidence="1 2">
    <name type="scientific">Anaerococcus lactolyticus ATCC 51172</name>
    <dbReference type="NCBI Taxonomy" id="525254"/>
    <lineage>
        <taxon>Bacteria</taxon>
        <taxon>Bacillati</taxon>
        <taxon>Bacillota</taxon>
        <taxon>Tissierellia</taxon>
        <taxon>Tissierellales</taxon>
        <taxon>Peptoniphilaceae</taxon>
        <taxon>Anaerococcus</taxon>
    </lineage>
</organism>
<keyword evidence="2" id="KW-1185">Reference proteome</keyword>
<dbReference type="EMBL" id="ABYO01000214">
    <property type="protein sequence ID" value="EEI86170.1"/>
    <property type="molecule type" value="Genomic_DNA"/>
</dbReference>
<evidence type="ECO:0000313" key="1">
    <source>
        <dbReference type="EMBL" id="EEI86170.1"/>
    </source>
</evidence>
<dbReference type="RefSeq" id="WP_004829149.1">
    <property type="nucleotide sequence ID" value="NZ_GG666049.1"/>
</dbReference>
<comment type="caution">
    <text evidence="1">The sequence shown here is derived from an EMBL/GenBank/DDBJ whole genome shotgun (WGS) entry which is preliminary data.</text>
</comment>